<sequence length="94" mass="10232">MSTTTSSVFCVNLSLIRTDCSSVHQHLHSCVRPHTLHKALVCNEPTKCIKNQIRIAHTPSSKCKLTAAHHSYGQQSLVAQGLASGRHMAAAVRM</sequence>
<proteinExistence type="predicted"/>
<keyword evidence="2" id="KW-1185">Reference proteome</keyword>
<dbReference type="Proteomes" id="UP000054845">
    <property type="component" value="Unassembled WGS sequence"/>
</dbReference>
<protein>
    <submittedName>
        <fullName evidence="1">Uncharacterized protein</fullName>
    </submittedName>
</protein>
<evidence type="ECO:0000313" key="2">
    <source>
        <dbReference type="Proteomes" id="UP000054845"/>
    </source>
</evidence>
<accession>A0A0P1B9K3</accession>
<dbReference type="AlphaFoldDB" id="A0A0P1B9K3"/>
<evidence type="ECO:0000313" key="1">
    <source>
        <dbReference type="EMBL" id="CEH11668.1"/>
    </source>
</evidence>
<name>A0A0P1B9K3_9BASI</name>
<dbReference type="EMBL" id="CCYA01000041">
    <property type="protein sequence ID" value="CEH11668.1"/>
    <property type="molecule type" value="Genomic_DNA"/>
</dbReference>
<organism evidence="1 2">
    <name type="scientific">Ceraceosorus bombacis</name>
    <dbReference type="NCBI Taxonomy" id="401625"/>
    <lineage>
        <taxon>Eukaryota</taxon>
        <taxon>Fungi</taxon>
        <taxon>Dikarya</taxon>
        <taxon>Basidiomycota</taxon>
        <taxon>Ustilaginomycotina</taxon>
        <taxon>Exobasidiomycetes</taxon>
        <taxon>Ceraceosorales</taxon>
        <taxon>Ceraceosoraceae</taxon>
        <taxon>Ceraceosorus</taxon>
    </lineage>
</organism>
<reference evidence="1 2" key="1">
    <citation type="submission" date="2014-09" db="EMBL/GenBank/DDBJ databases">
        <authorList>
            <person name="Magalhaes I.L.F."/>
            <person name="Oliveira U."/>
            <person name="Santos F.R."/>
            <person name="Vidigal T.H.D.A."/>
            <person name="Brescovit A.D."/>
            <person name="Santos A.J."/>
        </authorList>
    </citation>
    <scope>NUCLEOTIDE SEQUENCE [LARGE SCALE GENOMIC DNA]</scope>
</reference>